<dbReference type="AlphaFoldDB" id="A0A291QKM6"/>
<keyword evidence="2" id="KW-1185">Reference proteome</keyword>
<sequence length="104" mass="11386">MGPDAQLTLSPSKRNVIWAVEESPGRWGVTEVAPLTLIARVSWTNFDDQLRAEVKPVLAAVLPADPEGALAMIAQHLNKADEWVSLLHAIREDLSPPDRDPLIS</sequence>
<evidence type="ECO:0000313" key="1">
    <source>
        <dbReference type="EMBL" id="ATL32259.1"/>
    </source>
</evidence>
<proteinExistence type="predicted"/>
<dbReference type="KEGG" id="sfk:KY5_7241"/>
<organism evidence="1 2">
    <name type="scientific">Streptomyces formicae</name>
    <dbReference type="NCBI Taxonomy" id="1616117"/>
    <lineage>
        <taxon>Bacteria</taxon>
        <taxon>Bacillati</taxon>
        <taxon>Actinomycetota</taxon>
        <taxon>Actinomycetes</taxon>
        <taxon>Kitasatosporales</taxon>
        <taxon>Streptomycetaceae</taxon>
        <taxon>Streptomyces</taxon>
    </lineage>
</organism>
<dbReference type="RefSeq" id="WP_098246239.1">
    <property type="nucleotide sequence ID" value="NZ_CP022685.1"/>
</dbReference>
<name>A0A291QKM6_9ACTN</name>
<dbReference type="Proteomes" id="UP000221011">
    <property type="component" value="Chromosome"/>
</dbReference>
<evidence type="ECO:0000313" key="2">
    <source>
        <dbReference type="Proteomes" id="UP000221011"/>
    </source>
</evidence>
<dbReference type="EMBL" id="CP022685">
    <property type="protein sequence ID" value="ATL32259.1"/>
    <property type="molecule type" value="Genomic_DNA"/>
</dbReference>
<accession>A0A291QKM6</accession>
<protein>
    <submittedName>
        <fullName evidence="1">Uncharacterized protein</fullName>
    </submittedName>
</protein>
<reference evidence="1 2" key="1">
    <citation type="submission" date="2017-08" db="EMBL/GenBank/DDBJ databases">
        <title>Complete Genome Sequence of Streptomyces formicae KY5, the formicamycin producer.</title>
        <authorList>
            <person name="Holmes N.A."/>
            <person name="Devine R."/>
            <person name="Qin Z."/>
            <person name="Seipke R.F."/>
            <person name="Wilkinson B."/>
            <person name="Hutchings M.I."/>
        </authorList>
    </citation>
    <scope>NUCLEOTIDE SEQUENCE [LARGE SCALE GENOMIC DNA]</scope>
    <source>
        <strain evidence="1 2">KY5</strain>
    </source>
</reference>
<gene>
    <name evidence="1" type="ORF">KY5_7241</name>
</gene>